<dbReference type="InParanoid" id="S7XUL4"/>
<keyword evidence="4" id="KW-1185">Reference proteome</keyword>
<protein>
    <submittedName>
        <fullName evidence="3">Uncharacterized protein</fullName>
    </submittedName>
</protein>
<keyword evidence="2" id="KW-0812">Transmembrane</keyword>
<keyword evidence="2" id="KW-1133">Transmembrane helix</keyword>
<evidence type="ECO:0000313" key="3">
    <source>
        <dbReference type="EMBL" id="EPR79593.1"/>
    </source>
</evidence>
<comment type="caution">
    <text evidence="3">The sequence shown here is derived from an EMBL/GenBank/DDBJ whole genome shotgun (WGS) entry which is preliminary data.</text>
</comment>
<proteinExistence type="predicted"/>
<dbReference type="AlphaFoldDB" id="S7XUL4"/>
<sequence>MKYILKKNKPCFNTICNMILFPINNITSVKKQEKYNTKTENTRGVEIFGIIKSYMIFLLLLSKIFCANIVGFNNIITQGRDNYAILTFTGPVNCKKMYLMKNTDPTGVNNWRIDRDMTNEFLKAYTPGDSSIKLKLPRNSSDNNYYCFKLIEQDDTEHYTQFMYCDQNDKYKKEKENKKNKMLKTDDEDSDDEENNITSNCMIALPLFIVLYLL</sequence>
<evidence type="ECO:0000256" key="2">
    <source>
        <dbReference type="SAM" id="Phobius"/>
    </source>
</evidence>
<evidence type="ECO:0000313" key="4">
    <source>
        <dbReference type="Proteomes" id="UP000014978"/>
    </source>
</evidence>
<feature type="region of interest" description="Disordered" evidence="1">
    <location>
        <begin position="175"/>
        <end position="195"/>
    </location>
</feature>
<feature type="compositionally biased region" description="Acidic residues" evidence="1">
    <location>
        <begin position="186"/>
        <end position="195"/>
    </location>
</feature>
<dbReference type="HOGENOM" id="CLU_1289685_0_0_1"/>
<gene>
    <name evidence="3" type="ORF">SLOPH_724</name>
</gene>
<dbReference type="EMBL" id="ATCN01000186">
    <property type="protein sequence ID" value="EPR79593.1"/>
    <property type="molecule type" value="Genomic_DNA"/>
</dbReference>
<feature type="compositionally biased region" description="Basic and acidic residues" evidence="1">
    <location>
        <begin position="175"/>
        <end position="185"/>
    </location>
</feature>
<keyword evidence="2" id="KW-0472">Membrane</keyword>
<reference evidence="4" key="1">
    <citation type="journal article" date="2013" name="PLoS Genet.">
        <title>The genome of Spraguea lophii and the basis of host-microsporidian interactions.</title>
        <authorList>
            <person name="Campbell S.E."/>
            <person name="Williams T.A."/>
            <person name="Yousuf A."/>
            <person name="Soanes D.M."/>
            <person name="Paszkiewicz K.H."/>
            <person name="Williams B.A.P."/>
        </authorList>
    </citation>
    <scope>NUCLEOTIDE SEQUENCE [LARGE SCALE GENOMIC DNA]</scope>
    <source>
        <strain evidence="4">42_110</strain>
    </source>
</reference>
<name>S7XUL4_SPRLO</name>
<feature type="transmembrane region" description="Helical" evidence="2">
    <location>
        <begin position="53"/>
        <end position="72"/>
    </location>
</feature>
<dbReference type="Proteomes" id="UP000014978">
    <property type="component" value="Unassembled WGS sequence"/>
</dbReference>
<evidence type="ECO:0000256" key="1">
    <source>
        <dbReference type="SAM" id="MobiDB-lite"/>
    </source>
</evidence>
<accession>S7XUL4</accession>
<organism evidence="3 4">
    <name type="scientific">Spraguea lophii (strain 42_110)</name>
    <name type="common">Microsporidian parasite</name>
    <dbReference type="NCBI Taxonomy" id="1358809"/>
    <lineage>
        <taxon>Eukaryota</taxon>
        <taxon>Fungi</taxon>
        <taxon>Fungi incertae sedis</taxon>
        <taxon>Microsporidia</taxon>
        <taxon>Spragueidae</taxon>
        <taxon>Spraguea</taxon>
    </lineage>
</organism>
<dbReference type="VEuPathDB" id="MicrosporidiaDB:SLOPH_724"/>